<feature type="domain" description="DUF6533" evidence="2">
    <location>
        <begin position="21"/>
        <end position="65"/>
    </location>
</feature>
<reference evidence="3" key="1">
    <citation type="journal article" date="2020" name="New Phytol.">
        <title>Comparative genomics reveals dynamic genome evolution in host specialist ectomycorrhizal fungi.</title>
        <authorList>
            <person name="Lofgren L.A."/>
            <person name="Nguyen N.H."/>
            <person name="Vilgalys R."/>
            <person name="Ruytinx J."/>
            <person name="Liao H.L."/>
            <person name="Branco S."/>
            <person name="Kuo A."/>
            <person name="LaButti K."/>
            <person name="Lipzen A."/>
            <person name="Andreopoulos W."/>
            <person name="Pangilinan J."/>
            <person name="Riley R."/>
            <person name="Hundley H."/>
            <person name="Na H."/>
            <person name="Barry K."/>
            <person name="Grigoriev I.V."/>
            <person name="Stajich J.E."/>
            <person name="Kennedy P.G."/>
        </authorList>
    </citation>
    <scope>NUCLEOTIDE SEQUENCE</scope>
    <source>
        <strain evidence="3">S12</strain>
    </source>
</reference>
<feature type="transmembrane region" description="Helical" evidence="1">
    <location>
        <begin position="186"/>
        <end position="208"/>
    </location>
</feature>
<evidence type="ECO:0000313" key="4">
    <source>
        <dbReference type="Proteomes" id="UP000719766"/>
    </source>
</evidence>
<dbReference type="Pfam" id="PF20151">
    <property type="entry name" value="DUF6533"/>
    <property type="match status" value="1"/>
</dbReference>
<feature type="transmembrane region" description="Helical" evidence="1">
    <location>
        <begin position="17"/>
        <end position="38"/>
    </location>
</feature>
<sequence>MFVESSQMLKLMSRSNLGYGFAVAAFVGVTYDWALTFGQEVELIWRQRWSLMTVLYLGVRYPGFLFAALVVVGNIPTISLTDTLLGSLMTATLYRHRCFIMFVTRDVTAALVVPMLWVIIITRLYAMYQGSRKILIFLIVTFLAVVIFNGVVVVIITMRSSGVEIIFSGTHQCAIAYPEVTQLLSFITWIFGIVWEVLAICLAIWIAVKHFRELQRHSTGGFIEDCFTVVRYGSFVAVSCSHIILDFSPTLISTAQHSLGAQTLYGFLQILEVVQMSVLGPRLILGIREYNAKLVVDSDAATGMTSIAFQERVHISTSSSV</sequence>
<dbReference type="RefSeq" id="XP_041159033.1">
    <property type="nucleotide sequence ID" value="XM_041306779.1"/>
</dbReference>
<keyword evidence="1" id="KW-1133">Transmembrane helix</keyword>
<gene>
    <name evidence="3" type="ORF">HD556DRAFT_1444421</name>
</gene>
<evidence type="ECO:0000259" key="2">
    <source>
        <dbReference type="Pfam" id="PF20151"/>
    </source>
</evidence>
<proteinExistence type="predicted"/>
<dbReference type="InterPro" id="IPR045340">
    <property type="entry name" value="DUF6533"/>
</dbReference>
<dbReference type="OrthoDB" id="2642041at2759"/>
<keyword evidence="1" id="KW-0812">Transmembrane</keyword>
<dbReference type="Proteomes" id="UP000719766">
    <property type="component" value="Unassembled WGS sequence"/>
</dbReference>
<comment type="caution">
    <text evidence="3">The sequence shown here is derived from an EMBL/GenBank/DDBJ whole genome shotgun (WGS) entry which is preliminary data.</text>
</comment>
<dbReference type="GeneID" id="64600543"/>
<keyword evidence="1" id="KW-0472">Membrane</keyword>
<dbReference type="AlphaFoldDB" id="A0A9P7AMH5"/>
<feature type="transmembrane region" description="Helical" evidence="1">
    <location>
        <begin position="99"/>
        <end position="122"/>
    </location>
</feature>
<feature type="transmembrane region" description="Helical" evidence="1">
    <location>
        <begin position="59"/>
        <end position="79"/>
    </location>
</feature>
<protein>
    <recommendedName>
        <fullName evidence="2">DUF6533 domain-containing protein</fullName>
    </recommendedName>
</protein>
<organism evidence="3 4">
    <name type="scientific">Suillus plorans</name>
    <dbReference type="NCBI Taxonomy" id="116603"/>
    <lineage>
        <taxon>Eukaryota</taxon>
        <taxon>Fungi</taxon>
        <taxon>Dikarya</taxon>
        <taxon>Basidiomycota</taxon>
        <taxon>Agaricomycotina</taxon>
        <taxon>Agaricomycetes</taxon>
        <taxon>Agaricomycetidae</taxon>
        <taxon>Boletales</taxon>
        <taxon>Suillineae</taxon>
        <taxon>Suillaceae</taxon>
        <taxon>Suillus</taxon>
    </lineage>
</organism>
<accession>A0A9P7AMH5</accession>
<feature type="transmembrane region" description="Helical" evidence="1">
    <location>
        <begin position="134"/>
        <end position="158"/>
    </location>
</feature>
<dbReference type="EMBL" id="JABBWE010000036">
    <property type="protein sequence ID" value="KAG1792420.1"/>
    <property type="molecule type" value="Genomic_DNA"/>
</dbReference>
<evidence type="ECO:0000313" key="3">
    <source>
        <dbReference type="EMBL" id="KAG1792420.1"/>
    </source>
</evidence>
<name>A0A9P7AMH5_9AGAM</name>
<evidence type="ECO:0000256" key="1">
    <source>
        <dbReference type="SAM" id="Phobius"/>
    </source>
</evidence>
<keyword evidence="4" id="KW-1185">Reference proteome</keyword>